<proteinExistence type="predicted"/>
<accession>A0AAV0Y6I1</accession>
<evidence type="ECO:0000313" key="1">
    <source>
        <dbReference type="EMBL" id="CAI6376515.1"/>
    </source>
</evidence>
<comment type="caution">
    <text evidence="1">The sequence shown here is derived from an EMBL/GenBank/DDBJ whole genome shotgun (WGS) entry which is preliminary data.</text>
</comment>
<dbReference type="AlphaFoldDB" id="A0AAV0Y6I1"/>
<protein>
    <submittedName>
        <fullName evidence="1">Uncharacterized protein</fullName>
    </submittedName>
</protein>
<sequence>MTFLKYSGINPKSIKPKLIGNKHIGTQPTARGRRVTQIGGRHNLTSGRVPKWKIVNEHGYHLKLTSSQLPRGNIKSFDPSVVPKKVSKMPHQLSYCGDKTKPLGITHNAK</sequence>
<gene>
    <name evidence="1" type="ORF">MEUPH1_LOCUS29879</name>
</gene>
<evidence type="ECO:0000313" key="2">
    <source>
        <dbReference type="Proteomes" id="UP001160148"/>
    </source>
</evidence>
<dbReference type="EMBL" id="CARXXK010001494">
    <property type="protein sequence ID" value="CAI6376515.1"/>
    <property type="molecule type" value="Genomic_DNA"/>
</dbReference>
<keyword evidence="2" id="KW-1185">Reference proteome</keyword>
<reference evidence="1 2" key="1">
    <citation type="submission" date="2023-01" db="EMBL/GenBank/DDBJ databases">
        <authorList>
            <person name="Whitehead M."/>
        </authorList>
    </citation>
    <scope>NUCLEOTIDE SEQUENCE [LARGE SCALE GENOMIC DNA]</scope>
</reference>
<name>A0AAV0Y6I1_9HEMI</name>
<organism evidence="1 2">
    <name type="scientific">Macrosiphum euphorbiae</name>
    <name type="common">potato aphid</name>
    <dbReference type="NCBI Taxonomy" id="13131"/>
    <lineage>
        <taxon>Eukaryota</taxon>
        <taxon>Metazoa</taxon>
        <taxon>Ecdysozoa</taxon>
        <taxon>Arthropoda</taxon>
        <taxon>Hexapoda</taxon>
        <taxon>Insecta</taxon>
        <taxon>Pterygota</taxon>
        <taxon>Neoptera</taxon>
        <taxon>Paraneoptera</taxon>
        <taxon>Hemiptera</taxon>
        <taxon>Sternorrhyncha</taxon>
        <taxon>Aphidomorpha</taxon>
        <taxon>Aphidoidea</taxon>
        <taxon>Aphididae</taxon>
        <taxon>Macrosiphini</taxon>
        <taxon>Macrosiphum</taxon>
    </lineage>
</organism>
<dbReference type="Proteomes" id="UP001160148">
    <property type="component" value="Unassembled WGS sequence"/>
</dbReference>